<keyword evidence="1" id="KW-0482">Metalloprotease</keyword>
<dbReference type="AlphaFoldDB" id="A0A4Q1BVE5"/>
<keyword evidence="1" id="KW-0378">Hydrolase</keyword>
<dbReference type="EMBL" id="SDIL01000004">
    <property type="protein sequence ID" value="RXK42006.1"/>
    <property type="molecule type" value="Genomic_DNA"/>
</dbReference>
<dbReference type="VEuPathDB" id="FungiDB:TREMEDRAFT_38798"/>
<evidence type="ECO:0000313" key="3">
    <source>
        <dbReference type="Proteomes" id="UP000289152"/>
    </source>
</evidence>
<reference evidence="2 3" key="1">
    <citation type="submission" date="2016-06" db="EMBL/GenBank/DDBJ databases">
        <title>Evolution of pathogenesis and genome organization in the Tremellales.</title>
        <authorList>
            <person name="Cuomo C."/>
            <person name="Litvintseva A."/>
            <person name="Heitman J."/>
            <person name="Chen Y."/>
            <person name="Sun S."/>
            <person name="Springer D."/>
            <person name="Dromer F."/>
            <person name="Young S."/>
            <person name="Zeng Q."/>
            <person name="Chapman S."/>
            <person name="Gujja S."/>
            <person name="Saif S."/>
            <person name="Birren B."/>
        </authorList>
    </citation>
    <scope>NUCLEOTIDE SEQUENCE [LARGE SCALE GENOMIC DNA]</scope>
    <source>
        <strain evidence="2 3">ATCC 28783</strain>
    </source>
</reference>
<dbReference type="SUPFAM" id="SSF51556">
    <property type="entry name" value="Metallo-dependent hydrolases"/>
    <property type="match status" value="1"/>
</dbReference>
<dbReference type="InParanoid" id="A0A4Q1BVE5"/>
<dbReference type="Proteomes" id="UP000289152">
    <property type="component" value="Unassembled WGS sequence"/>
</dbReference>
<evidence type="ECO:0000256" key="1">
    <source>
        <dbReference type="RuleBase" id="RU341113"/>
    </source>
</evidence>
<dbReference type="Gene3D" id="3.20.20.140">
    <property type="entry name" value="Metal-dependent hydrolases"/>
    <property type="match status" value="1"/>
</dbReference>
<dbReference type="OrthoDB" id="445695at2759"/>
<comment type="cofactor">
    <cofactor evidence="1">
        <name>Zn(2+)</name>
        <dbReference type="ChEBI" id="CHEBI:29105"/>
    </cofactor>
</comment>
<comment type="caution">
    <text evidence="2">The sequence shown here is derived from an EMBL/GenBank/DDBJ whole genome shotgun (WGS) entry which is preliminary data.</text>
</comment>
<protein>
    <recommendedName>
        <fullName evidence="1">Dipeptidase</fullName>
        <ecNumber evidence="1">3.4.13.19</ecNumber>
    </recommendedName>
</protein>
<dbReference type="Pfam" id="PF01244">
    <property type="entry name" value="Peptidase_M19"/>
    <property type="match status" value="1"/>
</dbReference>
<dbReference type="PROSITE" id="PS51365">
    <property type="entry name" value="RENAL_DIPEPTIDASE_2"/>
    <property type="match status" value="1"/>
</dbReference>
<dbReference type="InterPro" id="IPR008257">
    <property type="entry name" value="Pept_M19"/>
</dbReference>
<dbReference type="PANTHER" id="PTHR10443">
    <property type="entry name" value="MICROSOMAL DIPEPTIDASE"/>
    <property type="match status" value="1"/>
</dbReference>
<dbReference type="GO" id="GO:0070573">
    <property type="term" value="F:metallodipeptidase activity"/>
    <property type="evidence" value="ECO:0007669"/>
    <property type="project" value="InterPro"/>
</dbReference>
<comment type="similarity">
    <text evidence="1">Belongs to the metallo-dependent hydrolases superfamily. Peptidase M19 family.</text>
</comment>
<keyword evidence="1" id="KW-0645">Protease</keyword>
<keyword evidence="1" id="KW-0479">Metal-binding</keyword>
<proteinExistence type="inferred from homology"/>
<keyword evidence="1" id="KW-0224">Dipeptidase</keyword>
<dbReference type="PANTHER" id="PTHR10443:SF12">
    <property type="entry name" value="DIPEPTIDASE"/>
    <property type="match status" value="1"/>
</dbReference>
<dbReference type="GO" id="GO:0046872">
    <property type="term" value="F:metal ion binding"/>
    <property type="evidence" value="ECO:0007669"/>
    <property type="project" value="UniProtKB-UniRule"/>
</dbReference>
<sequence length="350" mass="38593">MTRAFFTVWTPCPGEVGVNVGHDFLELGNTVRDTIESIDLIREMIDQSPQLQLALTADEAEAAFGNGKIAALIGMEGTHMLGNSLSTIRILARLGVRYLTLAHVCHSSFASSAGGAAGSDGSYLRPHHPGNGLTPFGRELVDELNRLGIMVDLSHVTPETMRDVLDQTDVPIVFTHSGAKGILEHPRNVPDDILKRIGTSAGKIDGVIQSVLYPIFIDPHNQTIPRLVDHVEYIAEHTSKAHVGLGSDFDGIQWSIEGLEDVSKWPYLLAEFLRRGWTDEEMRGLMGGNLLRVMRGVEEAAERRRGQKANRATYEKRTDLPGVNWGGPEGAYLPLRVKNIVDHRRIRDEL</sequence>
<accession>A0A4Q1BVE5</accession>
<dbReference type="EC" id="3.4.13.19" evidence="1"/>
<dbReference type="GO" id="GO:0006508">
    <property type="term" value="P:proteolysis"/>
    <property type="evidence" value="ECO:0007669"/>
    <property type="project" value="UniProtKB-KW"/>
</dbReference>
<comment type="catalytic activity">
    <reaction evidence="1">
        <text>an L-aminoacyl-L-amino acid + H2O = 2 an L-alpha-amino acid</text>
        <dbReference type="Rhea" id="RHEA:48940"/>
        <dbReference type="ChEBI" id="CHEBI:15377"/>
        <dbReference type="ChEBI" id="CHEBI:59869"/>
        <dbReference type="ChEBI" id="CHEBI:77460"/>
        <dbReference type="EC" id="3.4.13.19"/>
    </reaction>
</comment>
<name>A0A4Q1BVE5_TREME</name>
<gene>
    <name evidence="2" type="ORF">M231_00727</name>
</gene>
<keyword evidence="3" id="KW-1185">Reference proteome</keyword>
<keyword evidence="1" id="KW-0862">Zinc</keyword>
<dbReference type="InterPro" id="IPR032466">
    <property type="entry name" value="Metal_Hydrolase"/>
</dbReference>
<evidence type="ECO:0000313" key="2">
    <source>
        <dbReference type="EMBL" id="RXK42006.1"/>
    </source>
</evidence>
<organism evidence="2 3">
    <name type="scientific">Tremella mesenterica</name>
    <name type="common">Jelly fungus</name>
    <dbReference type="NCBI Taxonomy" id="5217"/>
    <lineage>
        <taxon>Eukaryota</taxon>
        <taxon>Fungi</taxon>
        <taxon>Dikarya</taxon>
        <taxon>Basidiomycota</taxon>
        <taxon>Agaricomycotina</taxon>
        <taxon>Tremellomycetes</taxon>
        <taxon>Tremellales</taxon>
        <taxon>Tremellaceae</taxon>
        <taxon>Tremella</taxon>
    </lineage>
</organism>